<keyword evidence="7" id="KW-0804">Transcription</keyword>
<evidence type="ECO:0000256" key="4">
    <source>
        <dbReference type="ARBA" id="ARBA00022771"/>
    </source>
</evidence>
<evidence type="ECO:0000256" key="3">
    <source>
        <dbReference type="ARBA" id="ARBA00022737"/>
    </source>
</evidence>
<gene>
    <name evidence="12" type="ORF">NE237_033060</name>
</gene>
<evidence type="ECO:0000256" key="6">
    <source>
        <dbReference type="ARBA" id="ARBA00023015"/>
    </source>
</evidence>
<evidence type="ECO:0000256" key="10">
    <source>
        <dbReference type="SAM" id="Phobius"/>
    </source>
</evidence>
<name>A0A9Q0L461_9MAGN</name>
<reference evidence="12" key="1">
    <citation type="journal article" date="2023" name="Plant J.">
        <title>The genome of the king protea, Protea cynaroides.</title>
        <authorList>
            <person name="Chang J."/>
            <person name="Duong T.A."/>
            <person name="Schoeman C."/>
            <person name="Ma X."/>
            <person name="Roodt D."/>
            <person name="Barker N."/>
            <person name="Li Z."/>
            <person name="Van de Peer Y."/>
            <person name="Mizrachi E."/>
        </authorList>
    </citation>
    <scope>NUCLEOTIDE SEQUENCE</scope>
    <source>
        <tissue evidence="12">Young leaves</tissue>
    </source>
</reference>
<proteinExistence type="predicted"/>
<evidence type="ECO:0000256" key="8">
    <source>
        <dbReference type="ARBA" id="ARBA00023242"/>
    </source>
</evidence>
<evidence type="ECO:0000313" key="13">
    <source>
        <dbReference type="Proteomes" id="UP001141806"/>
    </source>
</evidence>
<keyword evidence="10" id="KW-0812">Transmembrane</keyword>
<keyword evidence="13" id="KW-1185">Reference proteome</keyword>
<dbReference type="InterPro" id="IPR049808">
    <property type="entry name" value="CONSTANS-like_Bbox1"/>
</dbReference>
<evidence type="ECO:0000259" key="11">
    <source>
        <dbReference type="PROSITE" id="PS50119"/>
    </source>
</evidence>
<dbReference type="Gene3D" id="3.30.160.60">
    <property type="entry name" value="Classic Zinc Finger"/>
    <property type="match status" value="1"/>
</dbReference>
<evidence type="ECO:0000256" key="7">
    <source>
        <dbReference type="ARBA" id="ARBA00023163"/>
    </source>
</evidence>
<evidence type="ECO:0000256" key="5">
    <source>
        <dbReference type="ARBA" id="ARBA00022833"/>
    </source>
</evidence>
<dbReference type="Pfam" id="PF00643">
    <property type="entry name" value="zf-B_box"/>
    <property type="match status" value="1"/>
</dbReference>
<dbReference type="CDD" id="cd19821">
    <property type="entry name" value="Bbox1_BBX-like"/>
    <property type="match status" value="1"/>
</dbReference>
<organism evidence="12 13">
    <name type="scientific">Protea cynaroides</name>
    <dbReference type="NCBI Taxonomy" id="273540"/>
    <lineage>
        <taxon>Eukaryota</taxon>
        <taxon>Viridiplantae</taxon>
        <taxon>Streptophyta</taxon>
        <taxon>Embryophyta</taxon>
        <taxon>Tracheophyta</taxon>
        <taxon>Spermatophyta</taxon>
        <taxon>Magnoliopsida</taxon>
        <taxon>Proteales</taxon>
        <taxon>Proteaceae</taxon>
        <taxon>Protea</taxon>
    </lineage>
</organism>
<evidence type="ECO:0000256" key="1">
    <source>
        <dbReference type="ARBA" id="ARBA00004123"/>
    </source>
</evidence>
<accession>A0A9Q0L461</accession>
<feature type="domain" description="B box-type" evidence="11">
    <location>
        <begin position="53"/>
        <end position="96"/>
    </location>
</feature>
<dbReference type="SMART" id="SM00336">
    <property type="entry name" value="BBOX"/>
    <property type="match status" value="2"/>
</dbReference>
<feature type="domain" description="B box-type" evidence="11">
    <location>
        <begin position="1"/>
        <end position="47"/>
    </location>
</feature>
<comment type="caution">
    <text evidence="12">The sequence shown here is derived from an EMBL/GenBank/DDBJ whole genome shotgun (WGS) entry which is preliminary data.</text>
</comment>
<keyword evidence="5" id="KW-0862">Zinc</keyword>
<dbReference type="GO" id="GO:0006355">
    <property type="term" value="P:regulation of DNA-templated transcription"/>
    <property type="evidence" value="ECO:0007669"/>
    <property type="project" value="TreeGrafter"/>
</dbReference>
<dbReference type="PROSITE" id="PS50119">
    <property type="entry name" value="ZF_BBOX"/>
    <property type="match status" value="2"/>
</dbReference>
<keyword evidence="3" id="KW-0677">Repeat</keyword>
<comment type="subcellular location">
    <subcellularLocation>
        <location evidence="1">Nucleus</location>
    </subcellularLocation>
</comment>
<dbReference type="GO" id="GO:0008270">
    <property type="term" value="F:zinc ion binding"/>
    <property type="evidence" value="ECO:0007669"/>
    <property type="project" value="UniProtKB-KW"/>
</dbReference>
<feature type="transmembrane region" description="Helical" evidence="10">
    <location>
        <begin position="181"/>
        <end position="199"/>
    </location>
</feature>
<dbReference type="PANTHER" id="PTHR31832:SF52">
    <property type="entry name" value="B-BOX ZINC FINGER PROTEIN 21"/>
    <property type="match status" value="1"/>
</dbReference>
<dbReference type="InterPro" id="IPR000315">
    <property type="entry name" value="Znf_B-box"/>
</dbReference>
<dbReference type="AlphaFoldDB" id="A0A9Q0L461"/>
<protein>
    <recommendedName>
        <fullName evidence="11">B box-type domain-containing protein</fullName>
    </recommendedName>
</protein>
<keyword evidence="10" id="KW-0472">Membrane</keyword>
<dbReference type="PANTHER" id="PTHR31832">
    <property type="entry name" value="B-BOX ZINC FINGER PROTEIN 22"/>
    <property type="match status" value="1"/>
</dbReference>
<evidence type="ECO:0000256" key="2">
    <source>
        <dbReference type="ARBA" id="ARBA00022723"/>
    </source>
</evidence>
<keyword evidence="8" id="KW-0539">Nucleus</keyword>
<dbReference type="InterPro" id="IPR051979">
    <property type="entry name" value="B-box_zinc_finger"/>
</dbReference>
<keyword evidence="10" id="KW-1133">Transmembrane helix</keyword>
<keyword evidence="4 9" id="KW-0863">Zinc-finger</keyword>
<keyword evidence="6" id="KW-0805">Transcription regulation</keyword>
<dbReference type="GO" id="GO:0009640">
    <property type="term" value="P:photomorphogenesis"/>
    <property type="evidence" value="ECO:0007669"/>
    <property type="project" value="TreeGrafter"/>
</dbReference>
<keyword evidence="2" id="KW-0479">Metal-binding</keyword>
<dbReference type="OrthoDB" id="153872at2759"/>
<evidence type="ECO:0000256" key="9">
    <source>
        <dbReference type="PROSITE-ProRule" id="PRU00024"/>
    </source>
</evidence>
<dbReference type="Proteomes" id="UP001141806">
    <property type="component" value="Unassembled WGS sequence"/>
</dbReference>
<evidence type="ECO:0000313" key="12">
    <source>
        <dbReference type="EMBL" id="KAJ4982223.1"/>
    </source>
</evidence>
<dbReference type="GO" id="GO:0005634">
    <property type="term" value="C:nucleus"/>
    <property type="evidence" value="ECO:0007669"/>
    <property type="project" value="UniProtKB-SubCell"/>
</dbReference>
<sequence>MKIQCDVCNKEEASLFCLADEAALCHGCNHRVHHTNELAGKHHCFPLLHSSSKESPHCDICQEIRAFLFCREDIAILCVDCDFSIHTANEHTTLCLSFLYNHNYQCLLIESCNTAVPTEINPSQVPLKKKPNFLLMPPLLMTPKIVDDVSISEYMIEKLSGWQVDEFLDSSAPFSFCQVCIAPLLLLLCFSLFPLFYLLTGFPTMWRIISAVFSVFLFD</sequence>
<dbReference type="EMBL" id="JAMYWD010000001">
    <property type="protein sequence ID" value="KAJ4982223.1"/>
    <property type="molecule type" value="Genomic_DNA"/>
</dbReference>